<dbReference type="InterPro" id="IPR051533">
    <property type="entry name" value="WaaL-like"/>
</dbReference>
<sequence>MTHAVRSFGGAIAFDRHDKRDHNYLFLLCAWSLVCVMLLGGASQNVYLTNALVQLLTLPTLVAALWRLHECGLPRGARLALYLIGVGFFTVLLQLLPLPSSLWSILPFHEKAMTALAALGAGGRWAPVSMTPEETIVSALNLIVPLSLFLGVLSLDFRERRLLTLVVLGFGFINAFVGLLQLSQGPDSPLYFYKYSNRGDSVGLFANRNHEAALLYSLTPLAAAWIGGLVPAVSIRTRRGKVDTAAMIKLLAAAVTVFTLIVATLIARSRAGIFLLMFALLGGLALQPLRKFRQGSSRAGGVFAIVAILAMMLGLQYGLYKILMRLEEDPFADARVTIARVTAEAALKALPFGTGLGSFRPLYASIQKPADLLLDTFVNAAHNDFLQVTLEAGAPGVLLILGFLVWFLLRCQEIWRVKGAWREQFQKITTGESGDPSVDLLLARAGTISIALLLVHSLVDYPLRTNALMGLFALCCAILVPPKEDEDILETRGRYREVTIQSGARIGQSG</sequence>
<evidence type="ECO:0000256" key="4">
    <source>
        <dbReference type="ARBA" id="ARBA00023136"/>
    </source>
</evidence>
<organism evidence="7">
    <name type="scientific">freshwater sediment metagenome</name>
    <dbReference type="NCBI Taxonomy" id="556182"/>
    <lineage>
        <taxon>unclassified sequences</taxon>
        <taxon>metagenomes</taxon>
        <taxon>ecological metagenomes</taxon>
    </lineage>
</organism>
<dbReference type="GO" id="GO:0016020">
    <property type="term" value="C:membrane"/>
    <property type="evidence" value="ECO:0007669"/>
    <property type="project" value="UniProtKB-SubCell"/>
</dbReference>
<feature type="transmembrane region" description="Helical" evidence="5">
    <location>
        <begin position="272"/>
        <end position="289"/>
    </location>
</feature>
<feature type="transmembrane region" description="Helical" evidence="5">
    <location>
        <begin position="24"/>
        <end position="42"/>
    </location>
</feature>
<dbReference type="InterPro" id="IPR007016">
    <property type="entry name" value="O-antigen_ligase-rel_domated"/>
</dbReference>
<evidence type="ECO:0000256" key="3">
    <source>
        <dbReference type="ARBA" id="ARBA00022989"/>
    </source>
</evidence>
<dbReference type="PANTHER" id="PTHR37422:SF23">
    <property type="entry name" value="TEICHURONIC ACID BIOSYNTHESIS PROTEIN TUAE"/>
    <property type="match status" value="1"/>
</dbReference>
<evidence type="ECO:0000256" key="1">
    <source>
        <dbReference type="ARBA" id="ARBA00004141"/>
    </source>
</evidence>
<reference evidence="7" key="1">
    <citation type="submission" date="2023-07" db="EMBL/GenBank/DDBJ databases">
        <authorList>
            <person name="Pelsma A.J. K."/>
        </authorList>
    </citation>
    <scope>NUCLEOTIDE SEQUENCE</scope>
</reference>
<evidence type="ECO:0000256" key="2">
    <source>
        <dbReference type="ARBA" id="ARBA00022692"/>
    </source>
</evidence>
<evidence type="ECO:0000313" key="7">
    <source>
        <dbReference type="EMBL" id="CAJ0888316.1"/>
    </source>
</evidence>
<feature type="transmembrane region" description="Helical" evidence="5">
    <location>
        <begin position="247"/>
        <end position="266"/>
    </location>
</feature>
<gene>
    <name evidence="7" type="ORF">AMST5_03867</name>
</gene>
<feature type="transmembrane region" description="Helical" evidence="5">
    <location>
        <begin position="48"/>
        <end position="68"/>
    </location>
</feature>
<feature type="domain" description="O-antigen ligase-related" evidence="6">
    <location>
        <begin position="256"/>
        <end position="401"/>
    </location>
</feature>
<feature type="transmembrane region" description="Helical" evidence="5">
    <location>
        <begin position="162"/>
        <end position="182"/>
    </location>
</feature>
<feature type="transmembrane region" description="Helical" evidence="5">
    <location>
        <begin position="213"/>
        <end position="235"/>
    </location>
</feature>
<feature type="transmembrane region" description="Helical" evidence="5">
    <location>
        <begin position="392"/>
        <end position="409"/>
    </location>
</feature>
<dbReference type="EMBL" id="OY288114">
    <property type="protein sequence ID" value="CAJ0888316.1"/>
    <property type="molecule type" value="Genomic_DNA"/>
</dbReference>
<feature type="transmembrane region" description="Helical" evidence="5">
    <location>
        <begin position="301"/>
        <end position="320"/>
    </location>
</feature>
<name>A0AA48RFQ4_9ZZZZ</name>
<protein>
    <recommendedName>
        <fullName evidence="6">O-antigen ligase-related domain-containing protein</fullName>
    </recommendedName>
</protein>
<proteinExistence type="predicted"/>
<dbReference type="Pfam" id="PF04932">
    <property type="entry name" value="Wzy_C"/>
    <property type="match status" value="1"/>
</dbReference>
<evidence type="ECO:0000259" key="6">
    <source>
        <dbReference type="Pfam" id="PF04932"/>
    </source>
</evidence>
<keyword evidence="4 5" id="KW-0472">Membrane</keyword>
<keyword evidence="2 5" id="KW-0812">Transmembrane</keyword>
<dbReference type="PANTHER" id="PTHR37422">
    <property type="entry name" value="TEICHURONIC ACID BIOSYNTHESIS PROTEIN TUAE"/>
    <property type="match status" value="1"/>
</dbReference>
<feature type="transmembrane region" description="Helical" evidence="5">
    <location>
        <begin position="135"/>
        <end position="155"/>
    </location>
</feature>
<evidence type="ECO:0000256" key="5">
    <source>
        <dbReference type="SAM" id="Phobius"/>
    </source>
</evidence>
<keyword evidence="3 5" id="KW-1133">Transmembrane helix</keyword>
<dbReference type="AlphaFoldDB" id="A0AA48RFQ4"/>
<accession>A0AA48RFQ4</accession>
<comment type="subcellular location">
    <subcellularLocation>
        <location evidence="1">Membrane</location>
        <topology evidence="1">Multi-pass membrane protein</topology>
    </subcellularLocation>
</comment>
<feature type="transmembrane region" description="Helical" evidence="5">
    <location>
        <begin position="80"/>
        <end position="98"/>
    </location>
</feature>